<sequence>MACLSVSFSFSSLLFASELQNRSELPYCLKASLRGRAACPAVSKLSRQTDQKSDTLTGLDNACGSAYYASRGYHQHTLTSRRQVPGKSSCISSVSQSAQTTISGFWTGPDFEDGWGFVEAYVNQTT</sequence>
<feature type="chain" id="PRO_5029616404" evidence="1">
    <location>
        <begin position="17"/>
        <end position="126"/>
    </location>
</feature>
<keyword evidence="1" id="KW-0732">Signal</keyword>
<reference evidence="2" key="1">
    <citation type="submission" date="2021-01" db="UniProtKB">
        <authorList>
            <consortium name="EnsemblPlants"/>
        </authorList>
    </citation>
    <scope>IDENTIFICATION</scope>
</reference>
<proteinExistence type="predicted"/>
<dbReference type="EnsemblPlants" id="Kaladp0055s0420.1.v1.1">
    <property type="protein sequence ID" value="Kaladp0055s0420.1.v1.1"/>
    <property type="gene ID" value="Kaladp0055s0420.v1.1"/>
</dbReference>
<protein>
    <submittedName>
        <fullName evidence="2">Uncharacterized protein</fullName>
    </submittedName>
</protein>
<accession>A0A7N0U668</accession>
<dbReference type="Proteomes" id="UP000594263">
    <property type="component" value="Unplaced"/>
</dbReference>
<evidence type="ECO:0000313" key="2">
    <source>
        <dbReference type="EnsemblPlants" id="Kaladp0055s0420.1.v1.1"/>
    </source>
</evidence>
<name>A0A7N0U668_KALFE</name>
<feature type="signal peptide" evidence="1">
    <location>
        <begin position="1"/>
        <end position="16"/>
    </location>
</feature>
<organism evidence="2 3">
    <name type="scientific">Kalanchoe fedtschenkoi</name>
    <name type="common">Lavender scallops</name>
    <name type="synonym">South American air plant</name>
    <dbReference type="NCBI Taxonomy" id="63787"/>
    <lineage>
        <taxon>Eukaryota</taxon>
        <taxon>Viridiplantae</taxon>
        <taxon>Streptophyta</taxon>
        <taxon>Embryophyta</taxon>
        <taxon>Tracheophyta</taxon>
        <taxon>Spermatophyta</taxon>
        <taxon>Magnoliopsida</taxon>
        <taxon>eudicotyledons</taxon>
        <taxon>Gunneridae</taxon>
        <taxon>Pentapetalae</taxon>
        <taxon>Saxifragales</taxon>
        <taxon>Crassulaceae</taxon>
        <taxon>Kalanchoe</taxon>
    </lineage>
</organism>
<dbReference type="AlphaFoldDB" id="A0A7N0U668"/>
<evidence type="ECO:0000256" key="1">
    <source>
        <dbReference type="SAM" id="SignalP"/>
    </source>
</evidence>
<evidence type="ECO:0000313" key="3">
    <source>
        <dbReference type="Proteomes" id="UP000594263"/>
    </source>
</evidence>
<keyword evidence="3" id="KW-1185">Reference proteome</keyword>
<dbReference type="Gramene" id="Kaladp0055s0420.1.v1.1">
    <property type="protein sequence ID" value="Kaladp0055s0420.1.v1.1"/>
    <property type="gene ID" value="Kaladp0055s0420.v1.1"/>
</dbReference>